<dbReference type="SUPFAM" id="SSF48403">
    <property type="entry name" value="Ankyrin repeat"/>
    <property type="match status" value="1"/>
</dbReference>
<dbReference type="Proteomes" id="UP000198928">
    <property type="component" value="Unassembled WGS sequence"/>
</dbReference>
<dbReference type="Gene3D" id="1.25.40.20">
    <property type="entry name" value="Ankyrin repeat-containing domain"/>
    <property type="match status" value="1"/>
</dbReference>
<dbReference type="AlphaFoldDB" id="A0A1I3XWB0"/>
<organism evidence="1 2">
    <name type="scientific">Streptomyces pini</name>
    <dbReference type="NCBI Taxonomy" id="1520580"/>
    <lineage>
        <taxon>Bacteria</taxon>
        <taxon>Bacillati</taxon>
        <taxon>Actinomycetota</taxon>
        <taxon>Actinomycetes</taxon>
        <taxon>Kitasatosporales</taxon>
        <taxon>Streptomycetaceae</taxon>
        <taxon>Streptomyces</taxon>
    </lineage>
</organism>
<dbReference type="EMBL" id="FOSG01000004">
    <property type="protein sequence ID" value="SFK23824.1"/>
    <property type="molecule type" value="Genomic_DNA"/>
</dbReference>
<dbReference type="InterPro" id="IPR011989">
    <property type="entry name" value="ARM-like"/>
</dbReference>
<name>A0A1I3XWB0_9ACTN</name>
<dbReference type="InterPro" id="IPR036770">
    <property type="entry name" value="Ankyrin_rpt-contain_sf"/>
</dbReference>
<sequence length="455" mass="49251">MGAGKRDVRLVAEVRAGDAEAVRALLAAGADPNAVDETGLPVLCAAVATFDASVAEALVDGGADPDRPLPDGTTALLRAVELGSPALLWAVLGPEPRSRLPEAARGGLLTMARNWYDTGVAEELRRRTGARGPAETVRVQDDEYNHVDQVSLGGLTVRAGHGAVLTSLERAFRVPAPAEELVARALRQPDENHVDYSAARFALARRSDDRTWSALAALRRHPDPAHRLFAARVLWSCDPLLDEVHPYGRRRGELCAAWALEEPDDEVLAEVLDTFGNCEHPDMEAVGLRHAAHRDPRVRRQVPDLLCAEGVPLISEGEDALLTLAHDPDPLVRAAVHTVCRGMPGLTSRMSRELVAATRDPHVTVRSVAAETLAASSDHSPVATAALWALLDEEHQLIRLEAAYGLARRDDPRTGEAFDRVGPLGPGFEHDHRLHALRERRWHEEEAARKGTGAP</sequence>
<evidence type="ECO:0000313" key="1">
    <source>
        <dbReference type="EMBL" id="SFK23824.1"/>
    </source>
</evidence>
<dbReference type="SUPFAM" id="SSF48371">
    <property type="entry name" value="ARM repeat"/>
    <property type="match status" value="1"/>
</dbReference>
<evidence type="ECO:0000313" key="2">
    <source>
        <dbReference type="Proteomes" id="UP000198928"/>
    </source>
</evidence>
<reference evidence="2" key="1">
    <citation type="submission" date="2016-10" db="EMBL/GenBank/DDBJ databases">
        <authorList>
            <person name="Varghese N."/>
            <person name="Submissions S."/>
        </authorList>
    </citation>
    <scope>NUCLEOTIDE SEQUENCE [LARGE SCALE GENOMIC DNA]</scope>
    <source>
        <strain evidence="2">PL19</strain>
    </source>
</reference>
<dbReference type="SMART" id="SM00248">
    <property type="entry name" value="ANK"/>
    <property type="match status" value="3"/>
</dbReference>
<dbReference type="InterPro" id="IPR002110">
    <property type="entry name" value="Ankyrin_rpt"/>
</dbReference>
<dbReference type="RefSeq" id="WP_093848853.1">
    <property type="nucleotide sequence ID" value="NZ_FOSG01000004.1"/>
</dbReference>
<accession>A0A1I3XWB0</accession>
<keyword evidence="2" id="KW-1185">Reference proteome</keyword>
<proteinExistence type="predicted"/>
<dbReference type="Pfam" id="PF12796">
    <property type="entry name" value="Ank_2"/>
    <property type="match status" value="1"/>
</dbReference>
<gene>
    <name evidence="1" type="ORF">SAMN05192584_104353</name>
</gene>
<dbReference type="InterPro" id="IPR016024">
    <property type="entry name" value="ARM-type_fold"/>
</dbReference>
<protein>
    <submittedName>
        <fullName evidence="1">Uncharacterized protein</fullName>
    </submittedName>
</protein>
<dbReference type="Gene3D" id="1.25.10.10">
    <property type="entry name" value="Leucine-rich Repeat Variant"/>
    <property type="match status" value="1"/>
</dbReference>